<dbReference type="HOGENOM" id="CLU_094391_0_0_1"/>
<feature type="chain" id="PRO_5014500319" evidence="4">
    <location>
        <begin position="26"/>
        <end position="214"/>
    </location>
</feature>
<dbReference type="OrthoDB" id="770764at2759"/>
<sequence>MNFTCKNVLFTITLVSFLLIGNATAESHDIHVVHHDLKPDLLNFCKKTSNPTLCEQTVQPHFLKSVLDPIVALGFEVDATLVQAQKALVVIGELLKKPGISKSFKDSLDICNDQYGMILDSIKLTKEAITKRWFHEARSQFSAVISYHSACKDSFEGIEKEYSLLAHDSDALFQLGGNCLDTIADLENSEAPKNEVPMTPSPPSLFSNVIGTLP</sequence>
<dbReference type="GO" id="GO:0004857">
    <property type="term" value="F:enzyme inhibitor activity"/>
    <property type="evidence" value="ECO:0007669"/>
    <property type="project" value="InterPro"/>
</dbReference>
<dbReference type="InterPro" id="IPR035513">
    <property type="entry name" value="Invertase/methylesterase_inhib"/>
</dbReference>
<keyword evidence="9" id="KW-1185">Reference proteome</keyword>
<evidence type="ECO:0000313" key="7">
    <source>
        <dbReference type="EMBL" id="RHN72832.1"/>
    </source>
</evidence>
<feature type="signal peptide" evidence="4">
    <location>
        <begin position="1"/>
        <end position="25"/>
    </location>
</feature>
<accession>A0A072V6R0</accession>
<evidence type="ECO:0000313" key="9">
    <source>
        <dbReference type="Proteomes" id="UP000002051"/>
    </source>
</evidence>
<dbReference type="AlphaFoldDB" id="A0A072V6R0"/>
<dbReference type="InterPro" id="IPR006501">
    <property type="entry name" value="Pectinesterase_inhib_dom"/>
</dbReference>
<comment type="similarity">
    <text evidence="3">Belongs to the PMEI family.</text>
</comment>
<dbReference type="PANTHER" id="PTHR36710:SF21">
    <property type="entry name" value="PECTINESTERASE INHIBITOR DOMAIN-CONTAINING PROTEIN"/>
    <property type="match status" value="1"/>
</dbReference>
<dbReference type="EnsemblPlants" id="KEH37043">
    <property type="protein sequence ID" value="KEH37043"/>
    <property type="gene ID" value="MTR_2g029460"/>
</dbReference>
<reference evidence="6 9" key="2">
    <citation type="journal article" date="2014" name="BMC Genomics">
        <title>An improved genome release (version Mt4.0) for the model legume Medicago truncatula.</title>
        <authorList>
            <person name="Tang H."/>
            <person name="Krishnakumar V."/>
            <person name="Bidwell S."/>
            <person name="Rosen B."/>
            <person name="Chan A."/>
            <person name="Zhou S."/>
            <person name="Gentzbittel L."/>
            <person name="Childs K.L."/>
            <person name="Yandell M."/>
            <person name="Gundlach H."/>
            <person name="Mayer K.F."/>
            <person name="Schwartz D.C."/>
            <person name="Town C.D."/>
        </authorList>
    </citation>
    <scope>GENOME REANNOTATION</scope>
    <source>
        <strain evidence="6">A17</strain>
        <strain evidence="8 9">cv. Jemalong A17</strain>
    </source>
</reference>
<evidence type="ECO:0000256" key="1">
    <source>
        <dbReference type="ARBA" id="ARBA00022729"/>
    </source>
</evidence>
<dbReference type="KEGG" id="mtr:25486295"/>
<dbReference type="SMART" id="SM00856">
    <property type="entry name" value="PMEI"/>
    <property type="match status" value="1"/>
</dbReference>
<evidence type="ECO:0000259" key="5">
    <source>
        <dbReference type="SMART" id="SM00856"/>
    </source>
</evidence>
<evidence type="ECO:0000256" key="4">
    <source>
        <dbReference type="SAM" id="SignalP"/>
    </source>
</evidence>
<dbReference type="NCBIfam" id="TIGR01614">
    <property type="entry name" value="PME_inhib"/>
    <property type="match status" value="1"/>
</dbReference>
<dbReference type="Gramene" id="rna8593">
    <property type="protein sequence ID" value="RHN72832.1"/>
    <property type="gene ID" value="gene8593"/>
</dbReference>
<feature type="domain" description="Pectinesterase inhibitor" evidence="5">
    <location>
        <begin position="36"/>
        <end position="182"/>
    </location>
</feature>
<keyword evidence="1 4" id="KW-0732">Signal</keyword>
<keyword evidence="2" id="KW-1015">Disulfide bond</keyword>
<gene>
    <name evidence="8" type="primary">25486295</name>
    <name evidence="6" type="ordered locus">MTR_2g029460</name>
    <name evidence="7" type="ORF">MtrunA17_Chr2g0292031</name>
</gene>
<name>A0A072V6R0_MEDTR</name>
<reference evidence="8" key="3">
    <citation type="submission" date="2015-04" db="UniProtKB">
        <authorList>
            <consortium name="EnsemblPlants"/>
        </authorList>
    </citation>
    <scope>IDENTIFICATION</scope>
    <source>
        <strain evidence="8">cv. Jemalong A17</strain>
    </source>
</reference>
<dbReference type="Gene3D" id="1.20.140.40">
    <property type="entry name" value="Invertase/pectin methylesterase inhibitor family protein"/>
    <property type="match status" value="1"/>
</dbReference>
<dbReference type="Pfam" id="PF04043">
    <property type="entry name" value="PMEI"/>
    <property type="match status" value="1"/>
</dbReference>
<dbReference type="EMBL" id="CM001218">
    <property type="protein sequence ID" value="KEH37043.1"/>
    <property type="molecule type" value="Genomic_DNA"/>
</dbReference>
<dbReference type="CDD" id="cd15800">
    <property type="entry name" value="PMEI-like_2"/>
    <property type="match status" value="1"/>
</dbReference>
<evidence type="ECO:0000313" key="6">
    <source>
        <dbReference type="EMBL" id="KEH37043.1"/>
    </source>
</evidence>
<dbReference type="Proteomes" id="UP000265566">
    <property type="component" value="Chromosome 2"/>
</dbReference>
<reference evidence="6 9" key="1">
    <citation type="journal article" date="2011" name="Nature">
        <title>The Medicago genome provides insight into the evolution of rhizobial symbioses.</title>
        <authorList>
            <person name="Young N.D."/>
            <person name="Debelle F."/>
            <person name="Oldroyd G.E."/>
            <person name="Geurts R."/>
            <person name="Cannon S.B."/>
            <person name="Udvardi M.K."/>
            <person name="Benedito V.A."/>
            <person name="Mayer K.F."/>
            <person name="Gouzy J."/>
            <person name="Schoof H."/>
            <person name="Van de Peer Y."/>
            <person name="Proost S."/>
            <person name="Cook D.R."/>
            <person name="Meyers B.C."/>
            <person name="Spannagl M."/>
            <person name="Cheung F."/>
            <person name="De Mita S."/>
            <person name="Krishnakumar V."/>
            <person name="Gundlach H."/>
            <person name="Zhou S."/>
            <person name="Mudge J."/>
            <person name="Bharti A.K."/>
            <person name="Murray J.D."/>
            <person name="Naoumkina M.A."/>
            <person name="Rosen B."/>
            <person name="Silverstein K.A."/>
            <person name="Tang H."/>
            <person name="Rombauts S."/>
            <person name="Zhao P.X."/>
            <person name="Zhou P."/>
            <person name="Barbe V."/>
            <person name="Bardou P."/>
            <person name="Bechner M."/>
            <person name="Bellec A."/>
            <person name="Berger A."/>
            <person name="Berges H."/>
            <person name="Bidwell S."/>
            <person name="Bisseling T."/>
            <person name="Choisne N."/>
            <person name="Couloux A."/>
            <person name="Denny R."/>
            <person name="Deshpande S."/>
            <person name="Dai X."/>
            <person name="Doyle J.J."/>
            <person name="Dudez A.M."/>
            <person name="Farmer A.D."/>
            <person name="Fouteau S."/>
            <person name="Franken C."/>
            <person name="Gibelin C."/>
            <person name="Gish J."/>
            <person name="Goldstein S."/>
            <person name="Gonzalez A.J."/>
            <person name="Green P.J."/>
            <person name="Hallab A."/>
            <person name="Hartog M."/>
            <person name="Hua A."/>
            <person name="Humphray S.J."/>
            <person name="Jeong D.H."/>
            <person name="Jing Y."/>
            <person name="Jocker A."/>
            <person name="Kenton S.M."/>
            <person name="Kim D.J."/>
            <person name="Klee K."/>
            <person name="Lai H."/>
            <person name="Lang C."/>
            <person name="Lin S."/>
            <person name="Macmil S.L."/>
            <person name="Magdelenat G."/>
            <person name="Matthews L."/>
            <person name="McCorrison J."/>
            <person name="Monaghan E.L."/>
            <person name="Mun J.H."/>
            <person name="Najar F.Z."/>
            <person name="Nicholson C."/>
            <person name="Noirot C."/>
            <person name="O'Bleness M."/>
            <person name="Paule C.R."/>
            <person name="Poulain J."/>
            <person name="Prion F."/>
            <person name="Qin B."/>
            <person name="Qu C."/>
            <person name="Retzel E.F."/>
            <person name="Riddle C."/>
            <person name="Sallet E."/>
            <person name="Samain S."/>
            <person name="Samson N."/>
            <person name="Sanders I."/>
            <person name="Saurat O."/>
            <person name="Scarpelli C."/>
            <person name="Schiex T."/>
            <person name="Segurens B."/>
            <person name="Severin A.J."/>
            <person name="Sherrier D.J."/>
            <person name="Shi R."/>
            <person name="Sims S."/>
            <person name="Singer S.R."/>
            <person name="Sinharoy S."/>
            <person name="Sterck L."/>
            <person name="Viollet A."/>
            <person name="Wang B.B."/>
            <person name="Wang K."/>
            <person name="Wang M."/>
            <person name="Wang X."/>
            <person name="Warfsmann J."/>
            <person name="Weissenbach J."/>
            <person name="White D.D."/>
            <person name="White J.D."/>
            <person name="Wiley G.B."/>
            <person name="Wincker P."/>
            <person name="Xing Y."/>
            <person name="Yang L."/>
            <person name="Yao Z."/>
            <person name="Ying F."/>
            <person name="Zhai J."/>
            <person name="Zhou L."/>
            <person name="Zuber A."/>
            <person name="Denarie J."/>
            <person name="Dixon R.A."/>
            <person name="May G.D."/>
            <person name="Schwartz D.C."/>
            <person name="Rogers J."/>
            <person name="Quetier F."/>
            <person name="Town C.D."/>
            <person name="Roe B.A."/>
        </authorList>
    </citation>
    <scope>NUCLEOTIDE SEQUENCE [LARGE SCALE GENOMIC DNA]</scope>
    <source>
        <strain evidence="6">A17</strain>
        <strain evidence="8 9">cv. Jemalong A17</strain>
    </source>
</reference>
<dbReference type="SUPFAM" id="SSF101148">
    <property type="entry name" value="Plant invertase/pectin methylesterase inhibitor"/>
    <property type="match status" value="1"/>
</dbReference>
<evidence type="ECO:0000256" key="2">
    <source>
        <dbReference type="ARBA" id="ARBA00023157"/>
    </source>
</evidence>
<dbReference type="PANTHER" id="PTHR36710">
    <property type="entry name" value="PECTINESTERASE INHIBITOR-LIKE"/>
    <property type="match status" value="1"/>
</dbReference>
<organism evidence="6 9">
    <name type="scientific">Medicago truncatula</name>
    <name type="common">Barrel medic</name>
    <name type="synonym">Medicago tribuloides</name>
    <dbReference type="NCBI Taxonomy" id="3880"/>
    <lineage>
        <taxon>Eukaryota</taxon>
        <taxon>Viridiplantae</taxon>
        <taxon>Streptophyta</taxon>
        <taxon>Embryophyta</taxon>
        <taxon>Tracheophyta</taxon>
        <taxon>Spermatophyta</taxon>
        <taxon>Magnoliopsida</taxon>
        <taxon>eudicotyledons</taxon>
        <taxon>Gunneridae</taxon>
        <taxon>Pentapetalae</taxon>
        <taxon>rosids</taxon>
        <taxon>fabids</taxon>
        <taxon>Fabales</taxon>
        <taxon>Fabaceae</taxon>
        <taxon>Papilionoideae</taxon>
        <taxon>50 kb inversion clade</taxon>
        <taxon>NPAAA clade</taxon>
        <taxon>Hologalegina</taxon>
        <taxon>IRL clade</taxon>
        <taxon>Trifolieae</taxon>
        <taxon>Medicago</taxon>
    </lineage>
</organism>
<dbReference type="Proteomes" id="UP000002051">
    <property type="component" value="Chromosome 2"/>
</dbReference>
<reference evidence="7" key="4">
    <citation type="journal article" date="2018" name="Nat. Plants">
        <title>Whole-genome landscape of Medicago truncatula symbiotic genes.</title>
        <authorList>
            <person name="Pecrix Y."/>
            <person name="Gamas P."/>
            <person name="Carrere S."/>
        </authorList>
    </citation>
    <scope>NUCLEOTIDE SEQUENCE</scope>
    <source>
        <tissue evidence="7">Leaves</tissue>
    </source>
</reference>
<dbReference type="InterPro" id="IPR052421">
    <property type="entry name" value="PCW_Enzyme_Inhibitor"/>
</dbReference>
<evidence type="ECO:0000313" key="8">
    <source>
        <dbReference type="EnsemblPlants" id="KEH37043"/>
    </source>
</evidence>
<dbReference type="EMBL" id="PSQE01000002">
    <property type="protein sequence ID" value="RHN72832.1"/>
    <property type="molecule type" value="Genomic_DNA"/>
</dbReference>
<proteinExistence type="inferred from homology"/>
<protein>
    <submittedName>
        <fullName evidence="6">Plant invertase/pectin methylesterase inhibitor</fullName>
    </submittedName>
    <submittedName>
        <fullName evidence="7">Putative pectinesterase inhibitor domain-containing protein</fullName>
    </submittedName>
</protein>
<evidence type="ECO:0000256" key="3">
    <source>
        <dbReference type="ARBA" id="ARBA00038471"/>
    </source>
</evidence>